<gene>
    <name evidence="1" type="ordered locus">Swit_4459</name>
</gene>
<proteinExistence type="predicted"/>
<evidence type="ECO:0000313" key="2">
    <source>
        <dbReference type="Proteomes" id="UP000001989"/>
    </source>
</evidence>
<dbReference type="KEGG" id="swi:Swit_4459"/>
<sequence>MMHDFLQWLPAFAEVMDRRYYTPAWLAGEVWSGRARFWSTERAALVAEIKAYPTGARDLHFLVAAGDLDALIETLRPEAEAWGRSTGCVAALVESRAGWARALAPHGYELHQTTIRKEL</sequence>
<keyword evidence="2" id="KW-1185">Reference proteome</keyword>
<protein>
    <submittedName>
        <fullName evidence="1">Uncharacterized protein</fullName>
    </submittedName>
</protein>
<reference evidence="1 2" key="1">
    <citation type="journal article" date="2010" name="J. Bacteriol.">
        <title>Genome sequence of the dioxin-mineralizing bacterium Sphingomonas wittichii RW1.</title>
        <authorList>
            <person name="Miller T.R."/>
            <person name="Delcher A.L."/>
            <person name="Salzberg S.L."/>
            <person name="Saunders E."/>
            <person name="Detter J.C."/>
            <person name="Halden R.U."/>
        </authorList>
    </citation>
    <scope>NUCLEOTIDE SEQUENCE [LARGE SCALE GENOMIC DNA]</scope>
    <source>
        <strain evidence="2">DSM 6014 / CCUG 31198 / JCM 15750 / NBRC 105917 / EY 4224 / RW1</strain>
    </source>
</reference>
<dbReference type="OrthoDB" id="8367463at2"/>
<name>A0A9J9HFW6_RHIWR</name>
<dbReference type="AlphaFoldDB" id="A0A9J9HFW6"/>
<evidence type="ECO:0000313" key="1">
    <source>
        <dbReference type="EMBL" id="ABQ70797.1"/>
    </source>
</evidence>
<organism evidence="1 2">
    <name type="scientific">Rhizorhabdus wittichii (strain DSM 6014 / CCUG 31198 / JCM 15750 / NBRC 105917 / EY 4224 / RW1)</name>
    <name type="common">Sphingomonas wittichii</name>
    <dbReference type="NCBI Taxonomy" id="392499"/>
    <lineage>
        <taxon>Bacteria</taxon>
        <taxon>Pseudomonadati</taxon>
        <taxon>Pseudomonadota</taxon>
        <taxon>Alphaproteobacteria</taxon>
        <taxon>Sphingomonadales</taxon>
        <taxon>Sphingomonadaceae</taxon>
        <taxon>Rhizorhabdus</taxon>
    </lineage>
</organism>
<accession>A0A9J9HFW6</accession>
<dbReference type="Proteomes" id="UP000001989">
    <property type="component" value="Chromosome"/>
</dbReference>
<dbReference type="EMBL" id="CP000699">
    <property type="protein sequence ID" value="ABQ70797.1"/>
    <property type="molecule type" value="Genomic_DNA"/>
</dbReference>